<dbReference type="Pfam" id="PF00658">
    <property type="entry name" value="MLLE"/>
    <property type="match status" value="2"/>
</dbReference>
<gene>
    <name evidence="2" type="ORF">OCBIM_22005097mg</name>
</gene>
<dbReference type="InterPro" id="IPR036053">
    <property type="entry name" value="PABP-dom"/>
</dbReference>
<dbReference type="AlphaFoldDB" id="A0A0L8HV85"/>
<proteinExistence type="predicted"/>
<dbReference type="PANTHER" id="PTHR46276">
    <property type="entry name" value="E3 UBIQUITIN-PROTEIN LIGASE UBR5"/>
    <property type="match status" value="1"/>
</dbReference>
<feature type="domain" description="PABC" evidence="1">
    <location>
        <begin position="43"/>
        <end position="120"/>
    </location>
</feature>
<dbReference type="GO" id="GO:0003723">
    <property type="term" value="F:RNA binding"/>
    <property type="evidence" value="ECO:0007669"/>
    <property type="project" value="InterPro"/>
</dbReference>
<feature type="non-terminal residue" evidence="2">
    <location>
        <position position="191"/>
    </location>
</feature>
<evidence type="ECO:0000259" key="1">
    <source>
        <dbReference type="PROSITE" id="PS51309"/>
    </source>
</evidence>
<accession>A0A0L8HV85</accession>
<protein>
    <recommendedName>
        <fullName evidence="1">PABC domain-containing protein</fullName>
    </recommendedName>
</protein>
<dbReference type="EMBL" id="KQ417228">
    <property type="protein sequence ID" value="KOF93117.1"/>
    <property type="molecule type" value="Genomic_DNA"/>
</dbReference>
<dbReference type="GO" id="GO:0005737">
    <property type="term" value="C:cytoplasm"/>
    <property type="evidence" value="ECO:0007669"/>
    <property type="project" value="TreeGrafter"/>
</dbReference>
<dbReference type="OrthoDB" id="19742at2759"/>
<name>A0A0L8HV85_OCTBM</name>
<evidence type="ECO:0000313" key="2">
    <source>
        <dbReference type="EMBL" id="KOF93117.1"/>
    </source>
</evidence>
<dbReference type="PROSITE" id="PS51309">
    <property type="entry name" value="PABC"/>
    <property type="match status" value="2"/>
</dbReference>
<dbReference type="GO" id="GO:0090263">
    <property type="term" value="P:positive regulation of canonical Wnt signaling pathway"/>
    <property type="evidence" value="ECO:0007669"/>
    <property type="project" value="TreeGrafter"/>
</dbReference>
<dbReference type="STRING" id="37653.A0A0L8HV85"/>
<dbReference type="InterPro" id="IPR002004">
    <property type="entry name" value="PABP_HYD_C"/>
</dbReference>
<organism evidence="2">
    <name type="scientific">Octopus bimaculoides</name>
    <name type="common">California two-spotted octopus</name>
    <dbReference type="NCBI Taxonomy" id="37653"/>
    <lineage>
        <taxon>Eukaryota</taxon>
        <taxon>Metazoa</taxon>
        <taxon>Spiralia</taxon>
        <taxon>Lophotrochozoa</taxon>
        <taxon>Mollusca</taxon>
        <taxon>Cephalopoda</taxon>
        <taxon>Coleoidea</taxon>
        <taxon>Octopodiformes</taxon>
        <taxon>Octopoda</taxon>
        <taxon>Incirrata</taxon>
        <taxon>Octopodidae</taxon>
        <taxon>Octopus</taxon>
    </lineage>
</organism>
<dbReference type="Gene3D" id="1.10.1900.10">
    <property type="entry name" value="c-terminal domain of poly(a) binding protein"/>
    <property type="match status" value="2"/>
</dbReference>
<reference evidence="2" key="1">
    <citation type="submission" date="2015-07" db="EMBL/GenBank/DDBJ databases">
        <title>MeaNS - Measles Nucleotide Surveillance Program.</title>
        <authorList>
            <person name="Tran T."/>
            <person name="Druce J."/>
        </authorList>
    </citation>
    <scope>NUCLEOTIDE SEQUENCE</scope>
    <source>
        <strain evidence="2">UCB-OBI-ISO-001</strain>
        <tissue evidence="2">Gonad</tissue>
    </source>
</reference>
<dbReference type="SUPFAM" id="SSF63570">
    <property type="entry name" value="PABC (PABP) domain"/>
    <property type="match status" value="2"/>
</dbReference>
<dbReference type="GO" id="GO:0034450">
    <property type="term" value="F:ubiquitin-ubiquitin ligase activity"/>
    <property type="evidence" value="ECO:0007669"/>
    <property type="project" value="TreeGrafter"/>
</dbReference>
<sequence>MQSQNSRAIFKFGPMRPLRPTSTMQSMLGKPNNKQAVVPIHGKNHFSSSIITAAPPQEQNKLLGETLFPLIRNMYPDKAYKITGMLLELDRDELLPLIDSHELLQAKVEEVVIVLQAHKAMKDATTDLKTIHGHEPLISSRIGTIPPQEQNKRIGETLFPLIHNMYPDKADKITGMLLELDKAELLPLMDS</sequence>
<dbReference type="SMART" id="SM00517">
    <property type="entry name" value="PolyA"/>
    <property type="match status" value="2"/>
</dbReference>
<dbReference type="GO" id="GO:0000209">
    <property type="term" value="P:protein polyubiquitination"/>
    <property type="evidence" value="ECO:0007669"/>
    <property type="project" value="TreeGrafter"/>
</dbReference>
<dbReference type="GO" id="GO:0005634">
    <property type="term" value="C:nucleus"/>
    <property type="evidence" value="ECO:0007669"/>
    <property type="project" value="TreeGrafter"/>
</dbReference>
<feature type="domain" description="PABC" evidence="1">
    <location>
        <begin position="134"/>
        <end position="191"/>
    </location>
</feature>
<dbReference type="PANTHER" id="PTHR46276:SF1">
    <property type="entry name" value="E3 UBIQUITIN-PROTEIN LIGASE UBR5"/>
    <property type="match status" value="1"/>
</dbReference>